<evidence type="ECO:0000313" key="3">
    <source>
        <dbReference type="Proteomes" id="UP000008022"/>
    </source>
</evidence>
<sequence length="175" mass="17762">MEAADLAPRGWIRRLHAGSGQSKPLPCGNDGKRRWRRLAIGRLVAASAGGRHARKTRWRPVVEAAVAKAGAGVTMAGAGASGGGSVEPAGASARPRLPPPPPAVGSGGYGLDGLCVVAGPGWRCADPQLVVGSVEPAAGYGLDSCGLRCQRPCPAPSSLPYPPSSLRRSITVMSL</sequence>
<dbReference type="EnsemblPlants" id="ORUFI12G00800.1">
    <property type="protein sequence ID" value="ORUFI12G00800.1"/>
    <property type="gene ID" value="ORUFI12G00800"/>
</dbReference>
<organism evidence="2 3">
    <name type="scientific">Oryza rufipogon</name>
    <name type="common">Brownbeard rice</name>
    <name type="synonym">Asian wild rice</name>
    <dbReference type="NCBI Taxonomy" id="4529"/>
    <lineage>
        <taxon>Eukaryota</taxon>
        <taxon>Viridiplantae</taxon>
        <taxon>Streptophyta</taxon>
        <taxon>Embryophyta</taxon>
        <taxon>Tracheophyta</taxon>
        <taxon>Spermatophyta</taxon>
        <taxon>Magnoliopsida</taxon>
        <taxon>Liliopsida</taxon>
        <taxon>Poales</taxon>
        <taxon>Poaceae</taxon>
        <taxon>BOP clade</taxon>
        <taxon>Oryzoideae</taxon>
        <taxon>Oryzeae</taxon>
        <taxon>Oryzinae</taxon>
        <taxon>Oryza</taxon>
    </lineage>
</organism>
<dbReference type="AlphaFoldDB" id="A0A0E0RCT5"/>
<dbReference type="Gramene" id="ORUFI12G00800.1">
    <property type="protein sequence ID" value="ORUFI12G00800.1"/>
    <property type="gene ID" value="ORUFI12G00800"/>
</dbReference>
<keyword evidence="3" id="KW-1185">Reference proteome</keyword>
<accession>A0A0E0RCT5</accession>
<protein>
    <submittedName>
        <fullName evidence="2">Uncharacterized protein</fullName>
    </submittedName>
</protein>
<feature type="compositionally biased region" description="Low complexity" evidence="1">
    <location>
        <begin position="86"/>
        <end position="95"/>
    </location>
</feature>
<feature type="region of interest" description="Disordered" evidence="1">
    <location>
        <begin position="78"/>
        <end position="103"/>
    </location>
</feature>
<name>A0A0E0RCT5_ORYRU</name>
<dbReference type="Proteomes" id="UP000008022">
    <property type="component" value="Unassembled WGS sequence"/>
</dbReference>
<evidence type="ECO:0000256" key="1">
    <source>
        <dbReference type="SAM" id="MobiDB-lite"/>
    </source>
</evidence>
<reference evidence="3" key="1">
    <citation type="submission" date="2013-06" db="EMBL/GenBank/DDBJ databases">
        <authorList>
            <person name="Zhao Q."/>
        </authorList>
    </citation>
    <scope>NUCLEOTIDE SEQUENCE</scope>
    <source>
        <strain evidence="3">cv. W1943</strain>
    </source>
</reference>
<evidence type="ECO:0000313" key="2">
    <source>
        <dbReference type="EnsemblPlants" id="ORUFI12G00800.1"/>
    </source>
</evidence>
<proteinExistence type="predicted"/>
<reference evidence="2" key="2">
    <citation type="submission" date="2015-06" db="UniProtKB">
        <authorList>
            <consortium name="EnsemblPlants"/>
        </authorList>
    </citation>
    <scope>IDENTIFICATION</scope>
</reference>
<dbReference type="HOGENOM" id="CLU_1534988_0_0_1"/>